<evidence type="ECO:0000256" key="2">
    <source>
        <dbReference type="ARBA" id="ARBA00022475"/>
    </source>
</evidence>
<sequence>MTDSQNTPRPAGLLRRFAAMVYDSLLLIAVGLAYGALVTLLNVLIQGAPTEREAIEWGYWRFPVFIGLIAVWVGFFYYFWGRSGQTLGMRAWRLKLTDAASGQLPAPRQRLIRGLLAPLSLFLAGLGYFWLWVDPRDHTLHGRLSGTRVWLMPKEPKA</sequence>
<dbReference type="GO" id="GO:0005886">
    <property type="term" value="C:plasma membrane"/>
    <property type="evidence" value="ECO:0007669"/>
    <property type="project" value="UniProtKB-SubCell"/>
</dbReference>
<dbReference type="AlphaFoldDB" id="A0A3N1NXR2"/>
<protein>
    <submittedName>
        <fullName evidence="8">Putative RDD family membrane protein YckC</fullName>
    </submittedName>
</protein>
<feature type="transmembrane region" description="Helical" evidence="6">
    <location>
        <begin position="21"/>
        <end position="45"/>
    </location>
</feature>
<keyword evidence="2" id="KW-1003">Cell membrane</keyword>
<dbReference type="InterPro" id="IPR051791">
    <property type="entry name" value="Pra-immunoreactive"/>
</dbReference>
<evidence type="ECO:0000256" key="1">
    <source>
        <dbReference type="ARBA" id="ARBA00004651"/>
    </source>
</evidence>
<comment type="subcellular location">
    <subcellularLocation>
        <location evidence="1">Cell membrane</location>
        <topology evidence="1">Multi-pass membrane protein</topology>
    </subcellularLocation>
</comment>
<evidence type="ECO:0000256" key="6">
    <source>
        <dbReference type="SAM" id="Phobius"/>
    </source>
</evidence>
<evidence type="ECO:0000256" key="4">
    <source>
        <dbReference type="ARBA" id="ARBA00022989"/>
    </source>
</evidence>
<comment type="caution">
    <text evidence="8">The sequence shown here is derived from an EMBL/GenBank/DDBJ whole genome shotgun (WGS) entry which is preliminary data.</text>
</comment>
<dbReference type="InterPro" id="IPR010432">
    <property type="entry name" value="RDD"/>
</dbReference>
<evidence type="ECO:0000256" key="3">
    <source>
        <dbReference type="ARBA" id="ARBA00022692"/>
    </source>
</evidence>
<dbReference type="RefSeq" id="WP_246004315.1">
    <property type="nucleotide sequence ID" value="NZ_RJUK01000001.1"/>
</dbReference>
<keyword evidence="5 6" id="KW-0472">Membrane</keyword>
<accession>A0A3N1NXR2</accession>
<organism evidence="8 9">
    <name type="scientific">Marinimicrobium koreense</name>
    <dbReference type="NCBI Taxonomy" id="306545"/>
    <lineage>
        <taxon>Bacteria</taxon>
        <taxon>Pseudomonadati</taxon>
        <taxon>Pseudomonadota</taxon>
        <taxon>Gammaproteobacteria</taxon>
        <taxon>Cellvibrionales</taxon>
        <taxon>Cellvibrionaceae</taxon>
        <taxon>Marinimicrobium</taxon>
    </lineage>
</organism>
<dbReference type="Pfam" id="PF06271">
    <property type="entry name" value="RDD"/>
    <property type="match status" value="1"/>
</dbReference>
<keyword evidence="4 6" id="KW-1133">Transmembrane helix</keyword>
<evidence type="ECO:0000313" key="8">
    <source>
        <dbReference type="EMBL" id="ROQ19787.1"/>
    </source>
</evidence>
<evidence type="ECO:0000256" key="5">
    <source>
        <dbReference type="ARBA" id="ARBA00023136"/>
    </source>
</evidence>
<feature type="domain" description="RDD" evidence="7">
    <location>
        <begin position="11"/>
        <end position="145"/>
    </location>
</feature>
<name>A0A3N1NXR2_9GAMM</name>
<keyword evidence="3 6" id="KW-0812">Transmembrane</keyword>
<dbReference type="EMBL" id="RJUK01000001">
    <property type="protein sequence ID" value="ROQ19787.1"/>
    <property type="molecule type" value="Genomic_DNA"/>
</dbReference>
<evidence type="ECO:0000259" key="7">
    <source>
        <dbReference type="Pfam" id="PF06271"/>
    </source>
</evidence>
<feature type="transmembrane region" description="Helical" evidence="6">
    <location>
        <begin position="57"/>
        <end position="80"/>
    </location>
</feature>
<proteinExistence type="predicted"/>
<feature type="transmembrane region" description="Helical" evidence="6">
    <location>
        <begin position="115"/>
        <end position="133"/>
    </location>
</feature>
<dbReference type="PANTHER" id="PTHR36115:SF10">
    <property type="entry name" value="RDD DOMAIN-CONTAINING PROTEIN"/>
    <property type="match status" value="1"/>
</dbReference>
<dbReference type="Proteomes" id="UP000273643">
    <property type="component" value="Unassembled WGS sequence"/>
</dbReference>
<keyword evidence="9" id="KW-1185">Reference proteome</keyword>
<evidence type="ECO:0000313" key="9">
    <source>
        <dbReference type="Proteomes" id="UP000273643"/>
    </source>
</evidence>
<reference evidence="8 9" key="1">
    <citation type="submission" date="2018-11" db="EMBL/GenBank/DDBJ databases">
        <title>Genomic Encyclopedia of Type Strains, Phase IV (KMG-IV): sequencing the most valuable type-strain genomes for metagenomic binning, comparative biology and taxonomic classification.</title>
        <authorList>
            <person name="Goeker M."/>
        </authorList>
    </citation>
    <scope>NUCLEOTIDE SEQUENCE [LARGE SCALE GENOMIC DNA]</scope>
    <source>
        <strain evidence="8 9">DSM 16974</strain>
    </source>
</reference>
<dbReference type="PANTHER" id="PTHR36115">
    <property type="entry name" value="PROLINE-RICH ANTIGEN HOMOLOG-RELATED"/>
    <property type="match status" value="1"/>
</dbReference>
<gene>
    <name evidence="8" type="ORF">EDC38_0375</name>
</gene>